<evidence type="ECO:0000259" key="5">
    <source>
        <dbReference type="SMART" id="SM00903"/>
    </source>
</evidence>
<proteinExistence type="inferred from homology"/>
<keyword evidence="3" id="KW-0288">FMN</keyword>
<comment type="caution">
    <text evidence="6">The sequence shown here is derived from an EMBL/GenBank/DDBJ whole genome shotgun (WGS) entry which is preliminary data.</text>
</comment>
<sequence length="196" mass="21910">MLIDFQEKVLSEKYALMSQLIIPRPIAWIVTEGEVLNIAPFSYFTGLSSNPPTMIVSIGHRPDGSPKDTLRNLRETKRCVVCMTEEVQLEAMHFSSKGVDASVSEIELFDISVEERVEGFPPMVKGVKAAFFCEYLQEVDLKGSKTIPVIIEIKHLYIDESIISDSEKMTLELDAIARIGKSYAKLGEKITSPDIP</sequence>
<comment type="similarity">
    <text evidence="4">Belongs to the flavoredoxin family.</text>
</comment>
<evidence type="ECO:0000313" key="6">
    <source>
        <dbReference type="EMBL" id="KYJ85838.1"/>
    </source>
</evidence>
<evidence type="ECO:0000313" key="7">
    <source>
        <dbReference type="Proteomes" id="UP000075359"/>
    </source>
</evidence>
<dbReference type="InterPro" id="IPR002563">
    <property type="entry name" value="Flavin_Rdtase-like_dom"/>
</dbReference>
<dbReference type="EMBL" id="LNKT01000056">
    <property type="protein sequence ID" value="KYJ85838.1"/>
    <property type="molecule type" value="Genomic_DNA"/>
</dbReference>
<protein>
    <submittedName>
        <fullName evidence="6">Flavin reductase</fullName>
    </submittedName>
</protein>
<name>A0A151CE75_9BACT</name>
<dbReference type="SUPFAM" id="SSF50475">
    <property type="entry name" value="FMN-binding split barrel"/>
    <property type="match status" value="1"/>
</dbReference>
<dbReference type="Pfam" id="PF01613">
    <property type="entry name" value="Flavin_Reduct"/>
    <property type="match status" value="1"/>
</dbReference>
<evidence type="ECO:0000256" key="4">
    <source>
        <dbReference type="ARBA" id="ARBA00038054"/>
    </source>
</evidence>
<evidence type="ECO:0000256" key="1">
    <source>
        <dbReference type="ARBA" id="ARBA00001917"/>
    </source>
</evidence>
<dbReference type="Proteomes" id="UP000075359">
    <property type="component" value="Unassembled WGS sequence"/>
</dbReference>
<keyword evidence="7" id="KW-1185">Reference proteome</keyword>
<keyword evidence="2" id="KW-0285">Flavoprotein</keyword>
<gene>
    <name evidence="6" type="ORF">AS592_04405</name>
</gene>
<evidence type="ECO:0000256" key="3">
    <source>
        <dbReference type="ARBA" id="ARBA00022643"/>
    </source>
</evidence>
<accession>A0A151CE75</accession>
<dbReference type="GO" id="GO:0010181">
    <property type="term" value="F:FMN binding"/>
    <property type="evidence" value="ECO:0007669"/>
    <property type="project" value="InterPro"/>
</dbReference>
<dbReference type="PANTHER" id="PTHR33798">
    <property type="entry name" value="FLAVOPROTEIN OXYGENASE"/>
    <property type="match status" value="1"/>
</dbReference>
<evidence type="ECO:0000256" key="2">
    <source>
        <dbReference type="ARBA" id="ARBA00022630"/>
    </source>
</evidence>
<reference evidence="6 7" key="1">
    <citation type="submission" date="2015-11" db="EMBL/GenBank/DDBJ databases">
        <title>Draft genome of Sulfurovum riftiae 1812E, a member of the Epsilonproteobacteria isolated from the tube of the deep-sea hydrothermal vent tubewom Riftia pachyptila.</title>
        <authorList>
            <person name="Vetriani C."/>
            <person name="Giovannelli D."/>
        </authorList>
    </citation>
    <scope>NUCLEOTIDE SEQUENCE [LARGE SCALE GENOMIC DNA]</scope>
    <source>
        <strain evidence="6 7">1812E</strain>
    </source>
</reference>
<dbReference type="OrthoDB" id="9794638at2"/>
<dbReference type="Gene3D" id="2.30.110.10">
    <property type="entry name" value="Electron Transport, Fmn-binding Protein, Chain A"/>
    <property type="match status" value="1"/>
</dbReference>
<dbReference type="STRING" id="1630136.AS592_04405"/>
<dbReference type="AlphaFoldDB" id="A0A151CE75"/>
<dbReference type="InterPro" id="IPR012349">
    <property type="entry name" value="Split_barrel_FMN-bd"/>
</dbReference>
<dbReference type="GO" id="GO:0016646">
    <property type="term" value="F:oxidoreductase activity, acting on the CH-NH group of donors, NAD or NADP as acceptor"/>
    <property type="evidence" value="ECO:0007669"/>
    <property type="project" value="UniProtKB-ARBA"/>
</dbReference>
<dbReference type="SMART" id="SM00903">
    <property type="entry name" value="Flavin_Reduct"/>
    <property type="match status" value="1"/>
</dbReference>
<comment type="cofactor">
    <cofactor evidence="1">
        <name>FMN</name>
        <dbReference type="ChEBI" id="CHEBI:58210"/>
    </cofactor>
</comment>
<dbReference type="PANTHER" id="PTHR33798:SF5">
    <property type="entry name" value="FLAVIN REDUCTASE LIKE DOMAIN-CONTAINING PROTEIN"/>
    <property type="match status" value="1"/>
</dbReference>
<dbReference type="RefSeq" id="WP_067331743.1">
    <property type="nucleotide sequence ID" value="NZ_LNKT01000056.1"/>
</dbReference>
<feature type="domain" description="Flavin reductase like" evidence="5">
    <location>
        <begin position="20"/>
        <end position="165"/>
    </location>
</feature>
<organism evidence="6 7">
    <name type="scientific">Sulfurovum riftiae</name>
    <dbReference type="NCBI Taxonomy" id="1630136"/>
    <lineage>
        <taxon>Bacteria</taxon>
        <taxon>Pseudomonadati</taxon>
        <taxon>Campylobacterota</taxon>
        <taxon>Epsilonproteobacteria</taxon>
        <taxon>Campylobacterales</taxon>
        <taxon>Sulfurovaceae</taxon>
        <taxon>Sulfurovum</taxon>
    </lineage>
</organism>